<accession>A0ACC0H1R1</accession>
<name>A0ACC0H1R1_9ERIC</name>
<sequence length="166" mass="18501">MAPDDSLFGSTWLEISPAGEELGNSYSQNMELERQKPWAMAYDPSLNTWESLPDPPSCPVKVDSIFSIPNPCIVVGSPGDGLQIYQVNAKNWEKQEFKICPKFGPNVLTGPALAVDSKLYWYSVYDLSLVGYDLVTSMWFVGNFLSMAVGSILEYEMLTLLCAWLI</sequence>
<reference evidence="1 2" key="1">
    <citation type="journal article" date="2022" name="Plant J.">
        <title>Chromosome-level genome of Camellia lanceoleosa provides a valuable resource for understanding genome evolution and self-incompatibility.</title>
        <authorList>
            <person name="Gong W."/>
            <person name="Xiao S."/>
            <person name="Wang L."/>
            <person name="Liao Z."/>
            <person name="Chang Y."/>
            <person name="Mo W."/>
            <person name="Hu G."/>
            <person name="Li W."/>
            <person name="Zhao G."/>
            <person name="Zhu H."/>
            <person name="Hu X."/>
            <person name="Ji K."/>
            <person name="Xiang X."/>
            <person name="Song Q."/>
            <person name="Yuan D."/>
            <person name="Jin S."/>
            <person name="Zhang L."/>
        </authorList>
    </citation>
    <scope>NUCLEOTIDE SEQUENCE [LARGE SCALE GENOMIC DNA]</scope>
    <source>
        <strain evidence="1">SQ_2022a</strain>
    </source>
</reference>
<protein>
    <submittedName>
        <fullName evidence="1">Uncharacterized protein</fullName>
    </submittedName>
</protein>
<evidence type="ECO:0000313" key="1">
    <source>
        <dbReference type="EMBL" id="KAI8007398.1"/>
    </source>
</evidence>
<dbReference type="Proteomes" id="UP001060215">
    <property type="component" value="Chromosome 7"/>
</dbReference>
<evidence type="ECO:0000313" key="2">
    <source>
        <dbReference type="Proteomes" id="UP001060215"/>
    </source>
</evidence>
<dbReference type="EMBL" id="CM045764">
    <property type="protein sequence ID" value="KAI8007398.1"/>
    <property type="molecule type" value="Genomic_DNA"/>
</dbReference>
<gene>
    <name evidence="1" type="ORF">LOK49_LG07G00178</name>
</gene>
<keyword evidence="2" id="KW-1185">Reference proteome</keyword>
<comment type="caution">
    <text evidence="1">The sequence shown here is derived from an EMBL/GenBank/DDBJ whole genome shotgun (WGS) entry which is preliminary data.</text>
</comment>
<organism evidence="1 2">
    <name type="scientific">Camellia lanceoleosa</name>
    <dbReference type="NCBI Taxonomy" id="1840588"/>
    <lineage>
        <taxon>Eukaryota</taxon>
        <taxon>Viridiplantae</taxon>
        <taxon>Streptophyta</taxon>
        <taxon>Embryophyta</taxon>
        <taxon>Tracheophyta</taxon>
        <taxon>Spermatophyta</taxon>
        <taxon>Magnoliopsida</taxon>
        <taxon>eudicotyledons</taxon>
        <taxon>Gunneridae</taxon>
        <taxon>Pentapetalae</taxon>
        <taxon>asterids</taxon>
        <taxon>Ericales</taxon>
        <taxon>Theaceae</taxon>
        <taxon>Camellia</taxon>
    </lineage>
</organism>
<proteinExistence type="predicted"/>